<gene>
    <name evidence="2" type="ORF">FHK87_17910</name>
</gene>
<dbReference type="EMBL" id="VFWZ01000005">
    <property type="protein sequence ID" value="TPN84804.1"/>
    <property type="molecule type" value="Genomic_DNA"/>
</dbReference>
<dbReference type="Gene3D" id="2.120.10.30">
    <property type="entry name" value="TolB, C-terminal domain"/>
    <property type="match status" value="1"/>
</dbReference>
<evidence type="ECO:0000313" key="2">
    <source>
        <dbReference type="EMBL" id="TPN84804.1"/>
    </source>
</evidence>
<sequence>MVFIKNFGALLFLFFWGTIISQEKQLQRANQAFEEHGHSKARNIYKKILRKGYHDKELYEKIGDSYYFDGKLEKAAHWYEELVKRHPSQIKYEHLKRYAHCLKHIGSYIDQDVTLQKLFINKIQNLDNDLASIVPVNYLQSENLSMRFVVNALSINSKYSEYSPSFYNNELVFASSRSSKSFSSVVNDWNNQPFLDLYYTTKGQKKITRLKGDINTKFHESSAVFSKDGKTVYFTRNNYSKGKLKKSTGGTTLLKIYKGEYSKGKWINIEELPFNSNEYSIAHPALSPDGRLLYFASDMPGSLGESDLYVCSINEDGSFGKPKNLGSSINTSGRETFPYISDKGNLFFASDGHKGLGGLDIFMATQNDTGNFDIYNLGEPINSNKDDFTFIIDESNHRGYFASNRKGGMGDDDIYGFKQIISFPDQKLRSKPVKKLERIFRLQPVKVETTSL</sequence>
<accession>A0A504J2X7</accession>
<keyword evidence="1" id="KW-0802">TPR repeat</keyword>
<dbReference type="Pfam" id="PF07676">
    <property type="entry name" value="PD40"/>
    <property type="match status" value="3"/>
</dbReference>
<feature type="repeat" description="TPR" evidence="1">
    <location>
        <begin position="56"/>
        <end position="89"/>
    </location>
</feature>
<evidence type="ECO:0000313" key="3">
    <source>
        <dbReference type="Proteomes" id="UP000315540"/>
    </source>
</evidence>
<dbReference type="OrthoDB" id="9809364at2"/>
<dbReference type="RefSeq" id="WP_140595139.1">
    <property type="nucleotide sequence ID" value="NZ_VFWZ01000005.1"/>
</dbReference>
<dbReference type="InterPro" id="IPR011042">
    <property type="entry name" value="6-blade_b-propeller_TolB-like"/>
</dbReference>
<dbReference type="Gene3D" id="1.25.40.10">
    <property type="entry name" value="Tetratricopeptide repeat domain"/>
    <property type="match status" value="1"/>
</dbReference>
<keyword evidence="3" id="KW-1185">Reference proteome</keyword>
<evidence type="ECO:0000256" key="1">
    <source>
        <dbReference type="PROSITE-ProRule" id="PRU00339"/>
    </source>
</evidence>
<dbReference type="PROSITE" id="PS50005">
    <property type="entry name" value="TPR"/>
    <property type="match status" value="1"/>
</dbReference>
<dbReference type="Proteomes" id="UP000315540">
    <property type="component" value="Unassembled WGS sequence"/>
</dbReference>
<dbReference type="InterPro" id="IPR019734">
    <property type="entry name" value="TPR_rpt"/>
</dbReference>
<dbReference type="SUPFAM" id="SSF48452">
    <property type="entry name" value="TPR-like"/>
    <property type="match status" value="1"/>
</dbReference>
<dbReference type="SUPFAM" id="SSF82171">
    <property type="entry name" value="DPP6 N-terminal domain-like"/>
    <property type="match status" value="1"/>
</dbReference>
<dbReference type="AlphaFoldDB" id="A0A504J2X7"/>
<comment type="caution">
    <text evidence="2">The sequence shown here is derived from an EMBL/GenBank/DDBJ whole genome shotgun (WGS) entry which is preliminary data.</text>
</comment>
<reference evidence="2 3" key="1">
    <citation type="submission" date="2019-06" db="EMBL/GenBank/DDBJ databases">
        <authorList>
            <person name="Meng X."/>
        </authorList>
    </citation>
    <scope>NUCLEOTIDE SEQUENCE [LARGE SCALE GENOMIC DNA]</scope>
    <source>
        <strain evidence="2 3">M625</strain>
    </source>
</reference>
<proteinExistence type="predicted"/>
<name>A0A504J2X7_9FLAO</name>
<dbReference type="InterPro" id="IPR011659">
    <property type="entry name" value="WD40"/>
</dbReference>
<dbReference type="InterPro" id="IPR011990">
    <property type="entry name" value="TPR-like_helical_dom_sf"/>
</dbReference>
<protein>
    <submittedName>
        <fullName evidence="2">Uncharacterized protein</fullName>
    </submittedName>
</protein>
<organism evidence="2 3">
    <name type="scientific">Aquimarina algicola</name>
    <dbReference type="NCBI Taxonomy" id="2589995"/>
    <lineage>
        <taxon>Bacteria</taxon>
        <taxon>Pseudomonadati</taxon>
        <taxon>Bacteroidota</taxon>
        <taxon>Flavobacteriia</taxon>
        <taxon>Flavobacteriales</taxon>
        <taxon>Flavobacteriaceae</taxon>
        <taxon>Aquimarina</taxon>
    </lineage>
</organism>